<dbReference type="EMBL" id="RLII01000008">
    <property type="protein sequence ID" value="RXE59194.1"/>
    <property type="molecule type" value="Genomic_DNA"/>
</dbReference>
<proteinExistence type="predicted"/>
<organism evidence="1 2">
    <name type="scientific">Acetivibrio mesophilus</name>
    <dbReference type="NCBI Taxonomy" id="2487273"/>
    <lineage>
        <taxon>Bacteria</taxon>
        <taxon>Bacillati</taxon>
        <taxon>Bacillota</taxon>
        <taxon>Clostridia</taxon>
        <taxon>Eubacteriales</taxon>
        <taxon>Oscillospiraceae</taxon>
        <taxon>Acetivibrio</taxon>
    </lineage>
</organism>
<reference evidence="2" key="1">
    <citation type="submission" date="2018-11" db="EMBL/GenBank/DDBJ databases">
        <title>Genome sequencing of a novel mesophilic and cellulolytic organism within the genus Hungateiclostridium.</title>
        <authorList>
            <person name="Rettenmaier R."/>
            <person name="Liebl W."/>
            <person name="Zverlov V."/>
        </authorList>
    </citation>
    <scope>NUCLEOTIDE SEQUENCE [LARGE SCALE GENOMIC DNA]</scope>
    <source>
        <strain evidence="2">N2K1</strain>
    </source>
</reference>
<name>A0A4Q0I4H4_9FIRM</name>
<dbReference type="InterPro" id="IPR007553">
    <property type="entry name" value="2-thiour_desulf"/>
</dbReference>
<dbReference type="Proteomes" id="UP000289166">
    <property type="component" value="Unassembled WGS sequence"/>
</dbReference>
<dbReference type="Pfam" id="PF04463">
    <property type="entry name" value="2-thiour_desulf"/>
    <property type="match status" value="1"/>
</dbReference>
<comment type="caution">
    <text evidence="1">The sequence shown here is derived from an EMBL/GenBank/DDBJ whole genome shotgun (WGS) entry which is preliminary data.</text>
</comment>
<dbReference type="AlphaFoldDB" id="A0A4Q0I4H4"/>
<dbReference type="PANTHER" id="PTHR30087">
    <property type="entry name" value="INNER MEMBRANE PROTEIN"/>
    <property type="match status" value="1"/>
</dbReference>
<protein>
    <submittedName>
        <fullName evidence="1">DUF523 domain-containing protein</fullName>
    </submittedName>
</protein>
<dbReference type="OrthoDB" id="9797779at2"/>
<sequence>MLLVSACLLGVDCKYNGKNNLNNKVLNLLSEDTLIPICPEQLGGCPTPRIPAEIVGGDGADVLDAKGRVMTKNGEDVTEYFIKGAREVLKIAQAMGIEKAILKARSPSCGVCSIYDGTFSGKTKKGNGVTSEILKRNGVSILTEEDI</sequence>
<dbReference type="RefSeq" id="WP_069194320.1">
    <property type="nucleotide sequence ID" value="NZ_RLII01000008.1"/>
</dbReference>
<evidence type="ECO:0000313" key="2">
    <source>
        <dbReference type="Proteomes" id="UP000289166"/>
    </source>
</evidence>
<accession>A0A4Q0I4H4</accession>
<dbReference type="PANTHER" id="PTHR30087:SF1">
    <property type="entry name" value="HYPOTHETICAL CYTOSOLIC PROTEIN"/>
    <property type="match status" value="1"/>
</dbReference>
<evidence type="ECO:0000313" key="1">
    <source>
        <dbReference type="EMBL" id="RXE59194.1"/>
    </source>
</evidence>
<keyword evidence="2" id="KW-1185">Reference proteome</keyword>
<gene>
    <name evidence="1" type="ORF">EFD62_08595</name>
</gene>